<dbReference type="STRING" id="445971.ANASTE_01176"/>
<name>B1CB27_9FIRM</name>
<feature type="chain" id="PRO_5039440060" description="Lipoprotein" evidence="1">
    <location>
        <begin position="19"/>
        <end position="170"/>
    </location>
</feature>
<feature type="signal peptide" evidence="1">
    <location>
        <begin position="1"/>
        <end position="18"/>
    </location>
</feature>
<evidence type="ECO:0008006" key="4">
    <source>
        <dbReference type="Google" id="ProtNLM"/>
    </source>
</evidence>
<dbReference type="GeneID" id="98000283"/>
<organism evidence="2 3">
    <name type="scientific">Anaerofustis stercorihominis DSM 17244</name>
    <dbReference type="NCBI Taxonomy" id="445971"/>
    <lineage>
        <taxon>Bacteria</taxon>
        <taxon>Bacillati</taxon>
        <taxon>Bacillota</taxon>
        <taxon>Clostridia</taxon>
        <taxon>Eubacteriales</taxon>
        <taxon>Eubacteriaceae</taxon>
        <taxon>Anaerofustis</taxon>
    </lineage>
</organism>
<dbReference type="RefSeq" id="WP_007049944.1">
    <property type="nucleotide sequence ID" value="NZ_DS560019.1"/>
</dbReference>
<dbReference type="PROSITE" id="PS51257">
    <property type="entry name" value="PROKAR_LIPOPROTEIN"/>
    <property type="match status" value="1"/>
</dbReference>
<gene>
    <name evidence="2" type="ORF">ANASTE_01176</name>
</gene>
<dbReference type="HOGENOM" id="CLU_1567434_0_0_9"/>
<evidence type="ECO:0000313" key="3">
    <source>
        <dbReference type="Proteomes" id="UP000005178"/>
    </source>
</evidence>
<keyword evidence="1" id="KW-0732">Signal</keyword>
<evidence type="ECO:0000256" key="1">
    <source>
        <dbReference type="SAM" id="SignalP"/>
    </source>
</evidence>
<evidence type="ECO:0000313" key="2">
    <source>
        <dbReference type="EMBL" id="EDS71474.1"/>
    </source>
</evidence>
<protein>
    <recommendedName>
        <fullName evidence="4">Lipoprotein</fullName>
    </recommendedName>
</protein>
<reference evidence="2" key="1">
    <citation type="submission" date="2008-01" db="EMBL/GenBank/DDBJ databases">
        <authorList>
            <person name="Fulton L."/>
            <person name="Clifton S."/>
            <person name="Fulton B."/>
            <person name="Xu J."/>
            <person name="Minx P."/>
            <person name="Pepin K.H."/>
            <person name="Johnson M."/>
            <person name="Thiruvilangam P."/>
            <person name="Bhonagiri V."/>
            <person name="Nash W.E."/>
            <person name="Mardis E.R."/>
            <person name="Wilson R.K."/>
        </authorList>
    </citation>
    <scope>NUCLEOTIDE SEQUENCE [LARGE SCALE GENOMIC DNA]</scope>
    <source>
        <strain evidence="2">DSM 17244</strain>
    </source>
</reference>
<dbReference type="Proteomes" id="UP000005178">
    <property type="component" value="Unassembled WGS sequence"/>
</dbReference>
<dbReference type="EMBL" id="ABIL02000006">
    <property type="protein sequence ID" value="EDS71474.1"/>
    <property type="molecule type" value="Genomic_DNA"/>
</dbReference>
<keyword evidence="3" id="KW-1185">Reference proteome</keyword>
<sequence>MKRNIILCLIIVMLISFSGCIDKSTNSKEEKTNMNDKITIENIPDPFLDYDNGLMEQMDKEGYIEFETFDGFKDFVNNNKIDNSYLHKFSEDYFKDNDLFITFRFTSSSIKHSMEGPVINKGSIAIKINETLPNGKMTMDLKFRGYFISINKGYLKDKEVNIIYTKKDTR</sequence>
<proteinExistence type="predicted"/>
<comment type="caution">
    <text evidence="2">The sequence shown here is derived from an EMBL/GenBank/DDBJ whole genome shotgun (WGS) entry which is preliminary data.</text>
</comment>
<dbReference type="AlphaFoldDB" id="B1CB27"/>
<reference evidence="2" key="2">
    <citation type="submission" date="2013-08" db="EMBL/GenBank/DDBJ databases">
        <title>Draft genome sequence of Anaerofustis stercorihominis (DSM 17244).</title>
        <authorList>
            <person name="Sudarsanam P."/>
            <person name="Ley R."/>
            <person name="Guruge J."/>
            <person name="Turnbaugh P.J."/>
            <person name="Mahowald M."/>
            <person name="Liep D."/>
            <person name="Gordon J."/>
        </authorList>
    </citation>
    <scope>NUCLEOTIDE SEQUENCE</scope>
    <source>
        <strain evidence="2">DSM 17244</strain>
    </source>
</reference>
<accession>B1CB27</accession>